<reference evidence="3 4" key="1">
    <citation type="journal article" date="2010" name="Stand. Genomic Sci.">
        <title>Complete genome sequence of Conexibacter woesei type strain (ID131577).</title>
        <authorList>
            <person name="Pukall R."/>
            <person name="Lapidus A."/>
            <person name="Glavina Del Rio T."/>
            <person name="Copeland A."/>
            <person name="Tice H."/>
            <person name="Cheng J.-F."/>
            <person name="Lucas S."/>
            <person name="Chen F."/>
            <person name="Nolan M."/>
            <person name="Bruce D."/>
            <person name="Goodwin L."/>
            <person name="Pitluck S."/>
            <person name="Mavromatis K."/>
            <person name="Ivanova N."/>
            <person name="Ovchinnikova G."/>
            <person name="Pati A."/>
            <person name="Chen A."/>
            <person name="Palaniappan K."/>
            <person name="Land M."/>
            <person name="Hauser L."/>
            <person name="Chang Y.-J."/>
            <person name="Jeffries C.D."/>
            <person name="Chain P."/>
            <person name="Meincke L."/>
            <person name="Sims D."/>
            <person name="Brettin T."/>
            <person name="Detter J.C."/>
            <person name="Rohde M."/>
            <person name="Goeker M."/>
            <person name="Bristow J."/>
            <person name="Eisen J.A."/>
            <person name="Markowitz V."/>
            <person name="Kyrpides N.C."/>
            <person name="Klenk H.-P."/>
            <person name="Hugenholtz P."/>
        </authorList>
    </citation>
    <scope>NUCLEOTIDE SEQUENCE [LARGE SCALE GENOMIC DNA]</scope>
    <source>
        <strain evidence="4">DSM 14684 / CIP 108061 / JCM 11494 / NBRC 100937 / ID131577</strain>
    </source>
</reference>
<dbReference type="AlphaFoldDB" id="D3F6V7"/>
<dbReference type="PANTHER" id="PTHR43674:SF2">
    <property type="entry name" value="BETA-UREIDOPROPIONASE"/>
    <property type="match status" value="1"/>
</dbReference>
<dbReference type="InterPro" id="IPR036526">
    <property type="entry name" value="C-N_Hydrolase_sf"/>
</dbReference>
<dbReference type="PANTHER" id="PTHR43674">
    <property type="entry name" value="NITRILASE C965.09-RELATED"/>
    <property type="match status" value="1"/>
</dbReference>
<proteinExistence type="predicted"/>
<reference evidence="4" key="2">
    <citation type="submission" date="2010-01" db="EMBL/GenBank/DDBJ databases">
        <title>The complete genome of Conexibacter woesei DSM 14684.</title>
        <authorList>
            <consortium name="US DOE Joint Genome Institute (JGI-PGF)"/>
            <person name="Lucas S."/>
            <person name="Copeland A."/>
            <person name="Lapidus A."/>
            <person name="Glavina del Rio T."/>
            <person name="Dalin E."/>
            <person name="Tice H."/>
            <person name="Bruce D."/>
            <person name="Goodwin L."/>
            <person name="Pitluck S."/>
            <person name="Kyrpides N."/>
            <person name="Mavromatis K."/>
            <person name="Ivanova N."/>
            <person name="Mikhailova N."/>
            <person name="Chertkov O."/>
            <person name="Brettin T."/>
            <person name="Detter J.C."/>
            <person name="Han C."/>
            <person name="Larimer F."/>
            <person name="Land M."/>
            <person name="Hauser L."/>
            <person name="Markowitz V."/>
            <person name="Cheng J.-F."/>
            <person name="Hugenholtz P."/>
            <person name="Woyke T."/>
            <person name="Wu D."/>
            <person name="Pukall R."/>
            <person name="Steenblock K."/>
            <person name="Schneider S."/>
            <person name="Klenk H.-P."/>
            <person name="Eisen J.A."/>
        </authorList>
    </citation>
    <scope>NUCLEOTIDE SEQUENCE [LARGE SCALE GENOMIC DNA]</scope>
    <source>
        <strain evidence="4">DSM 14684 / CIP 108061 / JCM 11494 / NBRC 100937 / ID131577</strain>
    </source>
</reference>
<keyword evidence="4" id="KW-1185">Reference proteome</keyword>
<dbReference type="Proteomes" id="UP000008229">
    <property type="component" value="Chromosome"/>
</dbReference>
<dbReference type="CDD" id="cd07197">
    <property type="entry name" value="nitrilase"/>
    <property type="match status" value="1"/>
</dbReference>
<dbReference type="Gene3D" id="3.60.110.10">
    <property type="entry name" value="Carbon-nitrogen hydrolase"/>
    <property type="match status" value="1"/>
</dbReference>
<dbReference type="eggNOG" id="COG0388">
    <property type="taxonomic scope" value="Bacteria"/>
</dbReference>
<dbReference type="EMBL" id="CP001854">
    <property type="protein sequence ID" value="ADB52755.1"/>
    <property type="molecule type" value="Genomic_DNA"/>
</dbReference>
<keyword evidence="3" id="KW-0808">Transferase</keyword>
<dbReference type="InterPro" id="IPR003010">
    <property type="entry name" value="C-N_Hydrolase"/>
</dbReference>
<evidence type="ECO:0000259" key="2">
    <source>
        <dbReference type="PROSITE" id="PS50263"/>
    </source>
</evidence>
<keyword evidence="3" id="KW-0449">Lipoprotein</keyword>
<evidence type="ECO:0000256" key="1">
    <source>
        <dbReference type="ARBA" id="ARBA00022801"/>
    </source>
</evidence>
<dbReference type="GO" id="GO:0016746">
    <property type="term" value="F:acyltransferase activity"/>
    <property type="evidence" value="ECO:0007669"/>
    <property type="project" value="UniProtKB-KW"/>
</dbReference>
<dbReference type="RefSeq" id="WP_012935806.1">
    <property type="nucleotide sequence ID" value="NC_013739.1"/>
</dbReference>
<name>D3F6V7_CONWI</name>
<dbReference type="InterPro" id="IPR050345">
    <property type="entry name" value="Aliph_Amidase/BUP"/>
</dbReference>
<keyword evidence="1" id="KW-0378">Hydrolase</keyword>
<organism evidence="3 4">
    <name type="scientific">Conexibacter woesei (strain DSM 14684 / CCUG 47730 / CIP 108061 / JCM 11494 / NBRC 100937 / ID131577)</name>
    <dbReference type="NCBI Taxonomy" id="469383"/>
    <lineage>
        <taxon>Bacteria</taxon>
        <taxon>Bacillati</taxon>
        <taxon>Actinomycetota</taxon>
        <taxon>Thermoleophilia</taxon>
        <taxon>Solirubrobacterales</taxon>
        <taxon>Conexibacteraceae</taxon>
        <taxon>Conexibacter</taxon>
    </lineage>
</organism>
<dbReference type="Pfam" id="PF00795">
    <property type="entry name" value="CN_hydrolase"/>
    <property type="match status" value="1"/>
</dbReference>
<evidence type="ECO:0000313" key="3">
    <source>
        <dbReference type="EMBL" id="ADB52755.1"/>
    </source>
</evidence>
<protein>
    <submittedName>
        <fullName evidence="3">Nitrilase/cyanide hydratase and apolipoprotein N-acyltransferase</fullName>
    </submittedName>
</protein>
<dbReference type="KEGG" id="cwo:Cwoe_4341"/>
<dbReference type="PROSITE" id="PS50263">
    <property type="entry name" value="CN_HYDROLASE"/>
    <property type="match status" value="1"/>
</dbReference>
<sequence>MTDSIRLAVVQPHAHPAVEAARNVEDAVAHIRTAAADGAELVLFPEGYPGPLRVESSFDAEPAIADAALAGGCAVCWSRIERFEDGLHRKVAYVTGADGTRELRYVRGHPATGDVHPVLSGTALMPGDGFGLVDIGGVRVGVLICSELWITEIARVLALGGAEILLAPAGGGFGAVAENWQLVARVRALENQCFVGLTQNLFGDEPGAALIAGPEALLADGPRDAIVTADLDLARARWLRERDDSMEKPKPFTALPGLLRARRPELYGALAEPREGLYDYEAAGRKGTEA</sequence>
<feature type="domain" description="CN hydrolase" evidence="2">
    <location>
        <begin position="5"/>
        <end position="233"/>
    </location>
</feature>
<gene>
    <name evidence="3" type="ordered locus">Cwoe_4341</name>
</gene>
<dbReference type="SUPFAM" id="SSF56317">
    <property type="entry name" value="Carbon-nitrogen hydrolase"/>
    <property type="match status" value="1"/>
</dbReference>
<evidence type="ECO:0000313" key="4">
    <source>
        <dbReference type="Proteomes" id="UP000008229"/>
    </source>
</evidence>
<dbReference type="STRING" id="469383.Cwoe_4341"/>
<accession>D3F6V7</accession>
<dbReference type="HOGENOM" id="CLU_982901_0_0_11"/>
<dbReference type="GO" id="GO:0016811">
    <property type="term" value="F:hydrolase activity, acting on carbon-nitrogen (but not peptide) bonds, in linear amides"/>
    <property type="evidence" value="ECO:0007669"/>
    <property type="project" value="UniProtKB-ARBA"/>
</dbReference>
<keyword evidence="3" id="KW-0012">Acyltransferase</keyword>
<dbReference type="OrthoDB" id="9811121at2"/>